<proteinExistence type="predicted"/>
<evidence type="ECO:0000313" key="2">
    <source>
        <dbReference type="EMBL" id="CAF5216718.1"/>
    </source>
</evidence>
<dbReference type="AlphaFoldDB" id="A0A8S3G3X9"/>
<name>A0A8S3G3X9_9BILA</name>
<evidence type="ECO:0000313" key="3">
    <source>
        <dbReference type="Proteomes" id="UP000681967"/>
    </source>
</evidence>
<dbReference type="EMBL" id="CAJOBH010255175">
    <property type="protein sequence ID" value="CAF5146681.1"/>
    <property type="molecule type" value="Genomic_DNA"/>
</dbReference>
<reference evidence="1" key="1">
    <citation type="submission" date="2021-02" db="EMBL/GenBank/DDBJ databases">
        <authorList>
            <person name="Nowell W R."/>
        </authorList>
    </citation>
    <scope>NUCLEOTIDE SEQUENCE</scope>
</reference>
<accession>A0A8S3G3X9</accession>
<feature type="non-terminal residue" evidence="1">
    <location>
        <position position="154"/>
    </location>
</feature>
<gene>
    <name evidence="1" type="ORF">BYL167_LOCUS71345</name>
    <name evidence="2" type="ORF">GIL414_LOCUS82030</name>
</gene>
<feature type="non-terminal residue" evidence="1">
    <location>
        <position position="1"/>
    </location>
</feature>
<comment type="caution">
    <text evidence="1">The sequence shown here is derived from an EMBL/GenBank/DDBJ whole genome shotgun (WGS) entry which is preliminary data.</text>
</comment>
<protein>
    <submittedName>
        <fullName evidence="1">Uncharacterized protein</fullName>
    </submittedName>
</protein>
<evidence type="ECO:0000313" key="1">
    <source>
        <dbReference type="EMBL" id="CAF5146681.1"/>
    </source>
</evidence>
<dbReference type="EMBL" id="CAJOBJ010359015">
    <property type="protein sequence ID" value="CAF5216718.1"/>
    <property type="molecule type" value="Genomic_DNA"/>
</dbReference>
<sequence length="154" mass="17286">LPELQLALNEEENIKLPDIHLQNELEKSSAVSLAIDIKESLKTVPLPTITDGLTLASPINNIISLQSDEQNFTAETNYDIKTDSLIPELPKLPFEESEVVIKPELLSNEQKYTITDTHFVQPPELPILTTKQTIEDFEVSTKVPDFSFEIPSTE</sequence>
<dbReference type="Proteomes" id="UP000681967">
    <property type="component" value="Unassembled WGS sequence"/>
</dbReference>
<organism evidence="1 3">
    <name type="scientific">Rotaria magnacalcarata</name>
    <dbReference type="NCBI Taxonomy" id="392030"/>
    <lineage>
        <taxon>Eukaryota</taxon>
        <taxon>Metazoa</taxon>
        <taxon>Spiralia</taxon>
        <taxon>Gnathifera</taxon>
        <taxon>Rotifera</taxon>
        <taxon>Eurotatoria</taxon>
        <taxon>Bdelloidea</taxon>
        <taxon>Philodinida</taxon>
        <taxon>Philodinidae</taxon>
        <taxon>Rotaria</taxon>
    </lineage>
</organism>
<dbReference type="Proteomes" id="UP000681720">
    <property type="component" value="Unassembled WGS sequence"/>
</dbReference>